<keyword evidence="3" id="KW-1185">Reference proteome</keyword>
<feature type="transmembrane region" description="Helical" evidence="1">
    <location>
        <begin position="272"/>
        <end position="289"/>
    </location>
</feature>
<evidence type="ECO:0000313" key="2">
    <source>
        <dbReference type="EMBL" id="NJC06484.1"/>
    </source>
</evidence>
<accession>A0A7X5Y7E7</accession>
<evidence type="ECO:0000256" key="1">
    <source>
        <dbReference type="SAM" id="Phobius"/>
    </source>
</evidence>
<reference evidence="2 3" key="1">
    <citation type="submission" date="2020-03" db="EMBL/GenBank/DDBJ databases">
        <title>Genomic Encyclopedia of Type Strains, Phase IV (KMG-IV): sequencing the most valuable type-strain genomes for metagenomic binning, comparative biology and taxonomic classification.</title>
        <authorList>
            <person name="Goeker M."/>
        </authorList>
    </citation>
    <scope>NUCLEOTIDE SEQUENCE [LARGE SCALE GENOMIC DNA]</scope>
    <source>
        <strain evidence="2 3">DSM 16846</strain>
    </source>
</reference>
<dbReference type="Pfam" id="PF14897">
    <property type="entry name" value="EpsG"/>
    <property type="match status" value="1"/>
</dbReference>
<keyword evidence="1" id="KW-0812">Transmembrane</keyword>
<feature type="transmembrane region" description="Helical" evidence="1">
    <location>
        <begin position="203"/>
        <end position="222"/>
    </location>
</feature>
<feature type="transmembrane region" description="Helical" evidence="1">
    <location>
        <begin position="242"/>
        <end position="260"/>
    </location>
</feature>
<name>A0A7X5Y7E7_9SPHN</name>
<dbReference type="InterPro" id="IPR049458">
    <property type="entry name" value="EpsG-like"/>
</dbReference>
<dbReference type="EMBL" id="JAATJC010000001">
    <property type="protein sequence ID" value="NJC06484.1"/>
    <property type="molecule type" value="Genomic_DNA"/>
</dbReference>
<dbReference type="RefSeq" id="WP_168069718.1">
    <property type="nucleotide sequence ID" value="NZ_JAATJC010000001.1"/>
</dbReference>
<comment type="caution">
    <text evidence="2">The sequence shown here is derived from an EMBL/GenBank/DDBJ whole genome shotgun (WGS) entry which is preliminary data.</text>
</comment>
<protein>
    <recommendedName>
        <fullName evidence="4">EpsG family protein</fullName>
    </recommendedName>
</protein>
<feature type="transmembrane region" description="Helical" evidence="1">
    <location>
        <begin position="295"/>
        <end position="314"/>
    </location>
</feature>
<gene>
    <name evidence="2" type="ORF">GGQ97_002277</name>
</gene>
<feature type="transmembrane region" description="Helical" evidence="1">
    <location>
        <begin position="174"/>
        <end position="196"/>
    </location>
</feature>
<feature type="transmembrane region" description="Helical" evidence="1">
    <location>
        <begin position="326"/>
        <end position="344"/>
    </location>
</feature>
<evidence type="ECO:0008006" key="4">
    <source>
        <dbReference type="Google" id="ProtNLM"/>
    </source>
</evidence>
<dbReference type="Proteomes" id="UP000558192">
    <property type="component" value="Unassembled WGS sequence"/>
</dbReference>
<evidence type="ECO:0000313" key="3">
    <source>
        <dbReference type="Proteomes" id="UP000558192"/>
    </source>
</evidence>
<keyword evidence="1" id="KW-0472">Membrane</keyword>
<feature type="transmembrane region" description="Helical" evidence="1">
    <location>
        <begin position="128"/>
        <end position="144"/>
    </location>
</feature>
<proteinExistence type="predicted"/>
<feature type="transmembrane region" description="Helical" evidence="1">
    <location>
        <begin position="103"/>
        <end position="122"/>
    </location>
</feature>
<organism evidence="2 3">
    <name type="scientific">Sphingomonas kaistensis</name>
    <dbReference type="NCBI Taxonomy" id="298708"/>
    <lineage>
        <taxon>Bacteria</taxon>
        <taxon>Pseudomonadati</taxon>
        <taxon>Pseudomonadota</taxon>
        <taxon>Alphaproteobacteria</taxon>
        <taxon>Sphingomonadales</taxon>
        <taxon>Sphingomonadaceae</taxon>
        <taxon>Sphingomonas</taxon>
    </lineage>
</organism>
<sequence>MIPYWLLWSFFFLGVILSQRQAQPQVAGQAPDISAPRLSIGMSVGLILLTVMIGFRYQVGGDWLNYEEIFKRSAFRTFDQTLLQSDPGYALLNWASQQLGYDVWLVNLVCGLLTVWGIFALARREPQPWLSLLIAVPYLIVVVGMGYTRQAAALGLVMVGLASLLNNGSVARMVLWTAVGALFHKSAVICLPLVAFTGDRRKIIDLALLASSALGLYTLFLQDSVDRLFRNYIEARYSSSGAAIRISMSLLPAVVFLAFQRRLGLNENEAKLWRNFSLVAIVATVALFLSPSSTAVDRIALYLLPLQFIILARIPGTLLTRNFGNLLIAAYTAAVLYIWLNFAANAHGWLPYRIWFNA</sequence>
<keyword evidence="1" id="KW-1133">Transmembrane helix</keyword>
<dbReference type="AlphaFoldDB" id="A0A7X5Y7E7"/>
<feature type="transmembrane region" description="Helical" evidence="1">
    <location>
        <begin position="38"/>
        <end position="57"/>
    </location>
</feature>